<organism evidence="1 2">
    <name type="scientific">Allomyces macrogynus (strain ATCC 38327)</name>
    <name type="common">Allomyces javanicus var. macrogynus</name>
    <dbReference type="NCBI Taxonomy" id="578462"/>
    <lineage>
        <taxon>Eukaryota</taxon>
        <taxon>Fungi</taxon>
        <taxon>Fungi incertae sedis</taxon>
        <taxon>Blastocladiomycota</taxon>
        <taxon>Blastocladiomycetes</taxon>
        <taxon>Blastocladiales</taxon>
        <taxon>Blastocladiaceae</taxon>
        <taxon>Allomyces</taxon>
    </lineage>
</organism>
<gene>
    <name evidence="1" type="ORF">AMAG_06960</name>
</gene>
<dbReference type="VEuPathDB" id="FungiDB:AMAG_06960"/>
<keyword evidence="2" id="KW-1185">Reference proteome</keyword>
<sequence length="171" mass="18646">MSRRLSQPARRLNEAGWRASSPALFDQAPPVHSDVERLRGHASDRVYRSGFFQATADCTLQPLYGTARTPDADDPPVKVRVPAAVAHALQAASARPVKPQSRHTYRDTDSMALSAHLYSGAYPNLRSRVISRHETNCISLRSHLRDACAGAPTVGPRGLAGGRMTGYWGPF</sequence>
<dbReference type="EMBL" id="GG745337">
    <property type="protein sequence ID" value="KNE61212.1"/>
    <property type="molecule type" value="Genomic_DNA"/>
</dbReference>
<name>A0A0L0SFI5_ALLM3</name>
<protein>
    <submittedName>
        <fullName evidence="1">Uncharacterized protein</fullName>
    </submittedName>
</protein>
<proteinExistence type="predicted"/>
<dbReference type="AlphaFoldDB" id="A0A0L0SFI5"/>
<dbReference type="Proteomes" id="UP000054350">
    <property type="component" value="Unassembled WGS sequence"/>
</dbReference>
<dbReference type="OrthoDB" id="10369568at2759"/>
<reference evidence="1 2" key="1">
    <citation type="submission" date="2009-11" db="EMBL/GenBank/DDBJ databases">
        <title>Annotation of Allomyces macrogynus ATCC 38327.</title>
        <authorList>
            <consortium name="The Broad Institute Genome Sequencing Platform"/>
            <person name="Russ C."/>
            <person name="Cuomo C."/>
            <person name="Burger G."/>
            <person name="Gray M.W."/>
            <person name="Holland P.W.H."/>
            <person name="King N."/>
            <person name="Lang F.B.F."/>
            <person name="Roger A.J."/>
            <person name="Ruiz-Trillo I."/>
            <person name="Young S.K."/>
            <person name="Zeng Q."/>
            <person name="Gargeya S."/>
            <person name="Fitzgerald M."/>
            <person name="Haas B."/>
            <person name="Abouelleil A."/>
            <person name="Alvarado L."/>
            <person name="Arachchi H.M."/>
            <person name="Berlin A."/>
            <person name="Chapman S.B."/>
            <person name="Gearin G."/>
            <person name="Goldberg J."/>
            <person name="Griggs A."/>
            <person name="Gujja S."/>
            <person name="Hansen M."/>
            <person name="Heiman D."/>
            <person name="Howarth C."/>
            <person name="Larimer J."/>
            <person name="Lui A."/>
            <person name="MacDonald P.J.P."/>
            <person name="McCowen C."/>
            <person name="Montmayeur A."/>
            <person name="Murphy C."/>
            <person name="Neiman D."/>
            <person name="Pearson M."/>
            <person name="Priest M."/>
            <person name="Roberts A."/>
            <person name="Saif S."/>
            <person name="Shea T."/>
            <person name="Sisk P."/>
            <person name="Stolte C."/>
            <person name="Sykes S."/>
            <person name="Wortman J."/>
            <person name="Nusbaum C."/>
            <person name="Birren B."/>
        </authorList>
    </citation>
    <scope>NUCLEOTIDE SEQUENCE [LARGE SCALE GENOMIC DNA]</scope>
    <source>
        <strain evidence="1 2">ATCC 38327</strain>
    </source>
</reference>
<reference evidence="2" key="2">
    <citation type="submission" date="2009-11" db="EMBL/GenBank/DDBJ databases">
        <title>The Genome Sequence of Allomyces macrogynus strain ATCC 38327.</title>
        <authorList>
            <consortium name="The Broad Institute Genome Sequencing Platform"/>
            <person name="Russ C."/>
            <person name="Cuomo C."/>
            <person name="Shea T."/>
            <person name="Young S.K."/>
            <person name="Zeng Q."/>
            <person name="Koehrsen M."/>
            <person name="Haas B."/>
            <person name="Borodovsky M."/>
            <person name="Guigo R."/>
            <person name="Alvarado L."/>
            <person name="Berlin A."/>
            <person name="Borenstein D."/>
            <person name="Chen Z."/>
            <person name="Engels R."/>
            <person name="Freedman E."/>
            <person name="Gellesch M."/>
            <person name="Goldberg J."/>
            <person name="Griggs A."/>
            <person name="Gujja S."/>
            <person name="Heiman D."/>
            <person name="Hepburn T."/>
            <person name="Howarth C."/>
            <person name="Jen D."/>
            <person name="Larson L."/>
            <person name="Lewis B."/>
            <person name="Mehta T."/>
            <person name="Park D."/>
            <person name="Pearson M."/>
            <person name="Roberts A."/>
            <person name="Saif S."/>
            <person name="Shenoy N."/>
            <person name="Sisk P."/>
            <person name="Stolte C."/>
            <person name="Sykes S."/>
            <person name="Walk T."/>
            <person name="White J."/>
            <person name="Yandava C."/>
            <person name="Burger G."/>
            <person name="Gray M.W."/>
            <person name="Holland P.W.H."/>
            <person name="King N."/>
            <person name="Lang F.B.F."/>
            <person name="Roger A.J."/>
            <person name="Ruiz-Trillo I."/>
            <person name="Lander E."/>
            <person name="Nusbaum C."/>
        </authorList>
    </citation>
    <scope>NUCLEOTIDE SEQUENCE [LARGE SCALE GENOMIC DNA]</scope>
    <source>
        <strain evidence="2">ATCC 38327</strain>
    </source>
</reference>
<accession>A0A0L0SFI5</accession>
<evidence type="ECO:0000313" key="1">
    <source>
        <dbReference type="EMBL" id="KNE61212.1"/>
    </source>
</evidence>
<evidence type="ECO:0000313" key="2">
    <source>
        <dbReference type="Proteomes" id="UP000054350"/>
    </source>
</evidence>